<comment type="similarity">
    <text evidence="3">Belongs to the OST3/OST6 family.</text>
</comment>
<gene>
    <name evidence="11" type="ORF">I316_01605</name>
</gene>
<feature type="signal peptide" evidence="10">
    <location>
        <begin position="1"/>
        <end position="23"/>
    </location>
</feature>
<keyword evidence="6" id="KW-0256">Endoplasmic reticulum</keyword>
<dbReference type="SUPFAM" id="SSF52833">
    <property type="entry name" value="Thioredoxin-like"/>
    <property type="match status" value="1"/>
</dbReference>
<evidence type="ECO:0000256" key="3">
    <source>
        <dbReference type="ARBA" id="ARBA00009561"/>
    </source>
</evidence>
<dbReference type="AlphaFoldDB" id="A0A1B9GZ96"/>
<accession>A0A1B9GZ96</accession>
<evidence type="ECO:0000256" key="2">
    <source>
        <dbReference type="ARBA" id="ARBA00004477"/>
    </source>
</evidence>
<comment type="function">
    <text evidence="1">Subunit of the oligosaccharyl transferase (OST) complex that catalyzes the initial transfer of a defined glycan (Glc(3)Man(9)GlcNAc(2) in eukaryotes) from the lipid carrier dolichol-pyrophosphate to an asparagine residue within an Asn-X-Ser/Thr consensus motif in nascent polypeptide chains, the first step in protein N-glycosylation. N-glycosylation occurs cotranslationally and the complex associates with the Sec61 complex at the channel-forming translocon complex that mediates protein translocation across the endoplasmic reticulum (ER). All subunits are required for a maximal enzyme activity.</text>
</comment>
<dbReference type="STRING" id="1296120.A0A1B9GZ96"/>
<evidence type="ECO:0000256" key="1">
    <source>
        <dbReference type="ARBA" id="ARBA00002791"/>
    </source>
</evidence>
<feature type="transmembrane region" description="Helical" evidence="9">
    <location>
        <begin position="263"/>
        <end position="283"/>
    </location>
</feature>
<keyword evidence="11" id="KW-0808">Transferase</keyword>
<dbReference type="PANTHER" id="PTHR12692:SF0">
    <property type="entry name" value="GH11935P"/>
    <property type="match status" value="1"/>
</dbReference>
<evidence type="ECO:0000256" key="8">
    <source>
        <dbReference type="ARBA" id="ARBA00023136"/>
    </source>
</evidence>
<keyword evidence="4 9" id="KW-0812">Transmembrane</keyword>
<dbReference type="Proteomes" id="UP000092666">
    <property type="component" value="Unassembled WGS sequence"/>
</dbReference>
<keyword evidence="5 10" id="KW-0732">Signal</keyword>
<dbReference type="GO" id="GO:0016740">
    <property type="term" value="F:transferase activity"/>
    <property type="evidence" value="ECO:0007669"/>
    <property type="project" value="UniProtKB-KW"/>
</dbReference>
<sequence length="326" mass="35614">MRLTSLISSLSIAFSLALPAALAADAEHWAALASKAKDGVIKLDSDSYADILADDREYSVSVVLTALPAQFKCQPCHDFDPSFHAVAASWKRQPKHIRDQHFFAQLDFIDGQSVYQRLGLSSAPTVMFHPAQAGPNKSNKLSVVTYDMNRNGLTAPPLHGWLNNLTPAPFAFHIPIKPINYVLVPLSIISIIVSLYSMRKILIPLAQSRVVWGAASLILILTFTSGYMWNKIKGAPYVAAGPGGKVSWIAAGYQNQLGLERQVVGGIYGILSFSIIALTVFIPAQSSPLKQRIGAFLWLGMLVVVFSLLIKLFRMKNGGYPFALLF</sequence>
<dbReference type="Pfam" id="PF04756">
    <property type="entry name" value="OST3_OST6"/>
    <property type="match status" value="1"/>
</dbReference>
<dbReference type="GO" id="GO:0008250">
    <property type="term" value="C:oligosaccharyltransferase complex"/>
    <property type="evidence" value="ECO:0007669"/>
    <property type="project" value="TreeGrafter"/>
</dbReference>
<keyword evidence="12" id="KW-1185">Reference proteome</keyword>
<feature type="chain" id="PRO_5008627446" evidence="10">
    <location>
        <begin position="24"/>
        <end position="326"/>
    </location>
</feature>
<feature type="transmembrane region" description="Helical" evidence="9">
    <location>
        <begin position="295"/>
        <end position="313"/>
    </location>
</feature>
<dbReference type="Gene3D" id="3.40.30.10">
    <property type="entry name" value="Glutaredoxin"/>
    <property type="match status" value="1"/>
</dbReference>
<evidence type="ECO:0000256" key="5">
    <source>
        <dbReference type="ARBA" id="ARBA00022729"/>
    </source>
</evidence>
<feature type="transmembrane region" description="Helical" evidence="9">
    <location>
        <begin position="210"/>
        <end position="229"/>
    </location>
</feature>
<evidence type="ECO:0000256" key="9">
    <source>
        <dbReference type="SAM" id="Phobius"/>
    </source>
</evidence>
<dbReference type="PANTHER" id="PTHR12692">
    <property type="entry name" value="DOLICHYL-DIPHOSPHOOLIGOSACCHARIDE--PROTEIN GLYCOSYLTRANSFERASE-RELATED"/>
    <property type="match status" value="1"/>
</dbReference>
<keyword evidence="8 9" id="KW-0472">Membrane</keyword>
<organism evidence="11 12">
    <name type="scientific">Kwoniella heveanensis BCC8398</name>
    <dbReference type="NCBI Taxonomy" id="1296120"/>
    <lineage>
        <taxon>Eukaryota</taxon>
        <taxon>Fungi</taxon>
        <taxon>Dikarya</taxon>
        <taxon>Basidiomycota</taxon>
        <taxon>Agaricomycotina</taxon>
        <taxon>Tremellomycetes</taxon>
        <taxon>Tremellales</taxon>
        <taxon>Cryptococcaceae</taxon>
        <taxon>Kwoniella</taxon>
    </lineage>
</organism>
<dbReference type="OrthoDB" id="67566at2759"/>
<dbReference type="InterPro" id="IPR021149">
    <property type="entry name" value="OligosaccharylTrfase_OST3/OST6"/>
</dbReference>
<comment type="subcellular location">
    <subcellularLocation>
        <location evidence="2">Endoplasmic reticulum membrane</location>
        <topology evidence="2">Multi-pass membrane protein</topology>
    </subcellularLocation>
</comment>
<protein>
    <submittedName>
        <fullName evidence="11">Oligosaccharyltransferase complex subunit gamma</fullName>
    </submittedName>
</protein>
<evidence type="ECO:0000256" key="7">
    <source>
        <dbReference type="ARBA" id="ARBA00022989"/>
    </source>
</evidence>
<evidence type="ECO:0000313" key="12">
    <source>
        <dbReference type="Proteomes" id="UP000092666"/>
    </source>
</evidence>
<evidence type="ECO:0000256" key="4">
    <source>
        <dbReference type="ARBA" id="ARBA00022692"/>
    </source>
</evidence>
<proteinExistence type="inferred from homology"/>
<name>A0A1B9GZ96_9TREE</name>
<reference evidence="12" key="2">
    <citation type="submission" date="2013-12" db="EMBL/GenBank/DDBJ databases">
        <title>Evolution of pathogenesis and genome organization in the Tremellales.</title>
        <authorList>
            <person name="Cuomo C."/>
            <person name="Litvintseva A."/>
            <person name="Heitman J."/>
            <person name="Chen Y."/>
            <person name="Sun S."/>
            <person name="Springer D."/>
            <person name="Dromer F."/>
            <person name="Young S."/>
            <person name="Zeng Q."/>
            <person name="Chapman S."/>
            <person name="Gujja S."/>
            <person name="Saif S."/>
            <person name="Birren B."/>
        </authorList>
    </citation>
    <scope>NUCLEOTIDE SEQUENCE [LARGE SCALE GENOMIC DNA]</scope>
    <source>
        <strain evidence="12">BCC8398</strain>
    </source>
</reference>
<evidence type="ECO:0000256" key="6">
    <source>
        <dbReference type="ARBA" id="ARBA00022824"/>
    </source>
</evidence>
<evidence type="ECO:0000313" key="11">
    <source>
        <dbReference type="EMBL" id="OCF36358.1"/>
    </source>
</evidence>
<evidence type="ECO:0000256" key="10">
    <source>
        <dbReference type="SAM" id="SignalP"/>
    </source>
</evidence>
<dbReference type="EMBL" id="KI669495">
    <property type="protein sequence ID" value="OCF36358.1"/>
    <property type="molecule type" value="Genomic_DNA"/>
</dbReference>
<feature type="transmembrane region" description="Helical" evidence="9">
    <location>
        <begin position="179"/>
        <end position="198"/>
    </location>
</feature>
<keyword evidence="7 9" id="KW-1133">Transmembrane helix</keyword>
<dbReference type="GO" id="GO:0018279">
    <property type="term" value="P:protein N-linked glycosylation via asparagine"/>
    <property type="evidence" value="ECO:0007669"/>
    <property type="project" value="TreeGrafter"/>
</dbReference>
<reference evidence="11 12" key="1">
    <citation type="submission" date="2013-07" db="EMBL/GenBank/DDBJ databases">
        <title>The Genome Sequence of Cryptococcus heveanensis BCC8398.</title>
        <authorList>
            <consortium name="The Broad Institute Genome Sequencing Platform"/>
            <person name="Cuomo C."/>
            <person name="Litvintseva A."/>
            <person name="Chen Y."/>
            <person name="Heitman J."/>
            <person name="Sun S."/>
            <person name="Springer D."/>
            <person name="Dromer F."/>
            <person name="Young S.K."/>
            <person name="Zeng Q."/>
            <person name="Gargeya S."/>
            <person name="Fitzgerald M."/>
            <person name="Abouelleil A."/>
            <person name="Alvarado L."/>
            <person name="Berlin A.M."/>
            <person name="Chapman S.B."/>
            <person name="Dewar J."/>
            <person name="Goldberg J."/>
            <person name="Griggs A."/>
            <person name="Gujja S."/>
            <person name="Hansen M."/>
            <person name="Howarth C."/>
            <person name="Imamovic A."/>
            <person name="Larimer J."/>
            <person name="McCowan C."/>
            <person name="Murphy C."/>
            <person name="Pearson M."/>
            <person name="Priest M."/>
            <person name="Roberts A."/>
            <person name="Saif S."/>
            <person name="Shea T."/>
            <person name="Sykes S."/>
            <person name="Wortman J."/>
            <person name="Nusbaum C."/>
            <person name="Birren B."/>
        </authorList>
    </citation>
    <scope>NUCLEOTIDE SEQUENCE [LARGE SCALE GENOMIC DNA]</scope>
    <source>
        <strain evidence="11 12">BCC8398</strain>
    </source>
</reference>
<dbReference type="InterPro" id="IPR036249">
    <property type="entry name" value="Thioredoxin-like_sf"/>
</dbReference>